<dbReference type="InterPro" id="IPR006530">
    <property type="entry name" value="YD"/>
</dbReference>
<dbReference type="NCBIfam" id="TIGR01643">
    <property type="entry name" value="YD_repeat_2x"/>
    <property type="match status" value="1"/>
</dbReference>
<gene>
    <name evidence="1" type="ORF">ISP15_06685</name>
</gene>
<comment type="caution">
    <text evidence="1">The sequence shown here is derived from an EMBL/GenBank/DDBJ whole genome shotgun (WGS) entry which is preliminary data.</text>
</comment>
<dbReference type="Proteomes" id="UP001620461">
    <property type="component" value="Unassembled WGS sequence"/>
</dbReference>
<dbReference type="InterPro" id="IPR031325">
    <property type="entry name" value="RHS_repeat"/>
</dbReference>
<accession>A0ABW8JFZ5</accession>
<protein>
    <submittedName>
        <fullName evidence="1">RHS repeat protein</fullName>
    </submittedName>
</protein>
<evidence type="ECO:0000313" key="1">
    <source>
        <dbReference type="EMBL" id="MFK2900018.1"/>
    </source>
</evidence>
<dbReference type="EMBL" id="JADIKJ010000006">
    <property type="protein sequence ID" value="MFK2900018.1"/>
    <property type="molecule type" value="Genomic_DNA"/>
</dbReference>
<proteinExistence type="predicted"/>
<name>A0ABW8JFZ5_9GAMM</name>
<keyword evidence="2" id="KW-1185">Reference proteome</keyword>
<organism evidence="1 2">
    <name type="scientific">Dyella jejuensis</name>
    <dbReference type="NCBI Taxonomy" id="1432009"/>
    <lineage>
        <taxon>Bacteria</taxon>
        <taxon>Pseudomonadati</taxon>
        <taxon>Pseudomonadota</taxon>
        <taxon>Gammaproteobacteria</taxon>
        <taxon>Lysobacterales</taxon>
        <taxon>Rhodanobacteraceae</taxon>
        <taxon>Dyella</taxon>
    </lineage>
</organism>
<dbReference type="Pfam" id="PF05593">
    <property type="entry name" value="RHS_repeat"/>
    <property type="match status" value="1"/>
</dbReference>
<dbReference type="Gene3D" id="2.180.10.10">
    <property type="entry name" value="RHS repeat-associated core"/>
    <property type="match status" value="1"/>
</dbReference>
<reference evidence="1 2" key="1">
    <citation type="submission" date="2020-10" db="EMBL/GenBank/DDBJ databases">
        <title>Phylogeny of dyella-like bacteria.</title>
        <authorList>
            <person name="Fu J."/>
        </authorList>
    </citation>
    <scope>NUCLEOTIDE SEQUENCE [LARGE SCALE GENOMIC DNA]</scope>
    <source>
        <strain evidence="1 2">JP1</strain>
    </source>
</reference>
<sequence>MSYTYDSLGRLIQETYPAQSSSYTYDAVGNRTQAQTR</sequence>
<evidence type="ECO:0000313" key="2">
    <source>
        <dbReference type="Proteomes" id="UP001620461"/>
    </source>
</evidence>